<evidence type="ECO:0000313" key="1">
    <source>
        <dbReference type="EMBL" id="KAH7859424.1"/>
    </source>
</evidence>
<keyword evidence="2" id="KW-1185">Reference proteome</keyword>
<reference evidence="1 2" key="1">
    <citation type="journal article" date="2021" name="Hortic Res">
        <title>High-quality reference genome and annotation aids understanding of berry development for evergreen blueberry (Vaccinium darrowii).</title>
        <authorList>
            <person name="Yu J."/>
            <person name="Hulse-Kemp A.M."/>
            <person name="Babiker E."/>
            <person name="Staton M."/>
        </authorList>
    </citation>
    <scope>NUCLEOTIDE SEQUENCE [LARGE SCALE GENOMIC DNA]</scope>
    <source>
        <strain evidence="2">cv. NJ 8807/NJ 8810</strain>
        <tissue evidence="1">Young leaf</tissue>
    </source>
</reference>
<comment type="caution">
    <text evidence="1">The sequence shown here is derived from an EMBL/GenBank/DDBJ whole genome shotgun (WGS) entry which is preliminary data.</text>
</comment>
<evidence type="ECO:0000313" key="2">
    <source>
        <dbReference type="Proteomes" id="UP000828048"/>
    </source>
</evidence>
<organism evidence="1 2">
    <name type="scientific">Vaccinium darrowii</name>
    <dbReference type="NCBI Taxonomy" id="229202"/>
    <lineage>
        <taxon>Eukaryota</taxon>
        <taxon>Viridiplantae</taxon>
        <taxon>Streptophyta</taxon>
        <taxon>Embryophyta</taxon>
        <taxon>Tracheophyta</taxon>
        <taxon>Spermatophyta</taxon>
        <taxon>Magnoliopsida</taxon>
        <taxon>eudicotyledons</taxon>
        <taxon>Gunneridae</taxon>
        <taxon>Pentapetalae</taxon>
        <taxon>asterids</taxon>
        <taxon>Ericales</taxon>
        <taxon>Ericaceae</taxon>
        <taxon>Vaccinioideae</taxon>
        <taxon>Vaccinieae</taxon>
        <taxon>Vaccinium</taxon>
    </lineage>
</organism>
<dbReference type="EMBL" id="CM037154">
    <property type="protein sequence ID" value="KAH7859424.1"/>
    <property type="molecule type" value="Genomic_DNA"/>
</dbReference>
<protein>
    <submittedName>
        <fullName evidence="1">Uncharacterized protein</fullName>
    </submittedName>
</protein>
<name>A0ACB7Z110_9ERIC</name>
<gene>
    <name evidence="1" type="ORF">Vadar_000994</name>
</gene>
<dbReference type="Proteomes" id="UP000828048">
    <property type="component" value="Chromosome 4"/>
</dbReference>
<sequence>MASKNIVADLNKGEKLNGDNFDIWHRKIQYVLHEQEVEDLLTHSMTEPEKGDTVQHTLDLAAYDKWRKRDRCARSIMLSSMSNDLLDEFDEYPTAEAMWKALKAKYGGTSATRLRGLTIRFDSYKMRPEHTMRQHLRTMSSMIRELKVAGNNLTDEQQIQALIRSLPETWDDMSLNLTHNENLKTFDDVGCHLELEAERREAAKPNSSAHMVESSSRKASRPKRKFSEISNKQGLAAGPAPKKAKVVQRKRGKRGDRGNECKTLVVLHTTELESWVFFKRALDEVERHHRFDTYSVRYVSAVPIPNKYILTNHCRLEEIIAWFGYHVKGRSFESLTRPPQG</sequence>
<proteinExistence type="predicted"/>
<accession>A0ACB7Z110</accession>